<feature type="region of interest" description="Disordered" evidence="2">
    <location>
        <begin position="635"/>
        <end position="654"/>
    </location>
</feature>
<evidence type="ECO:0000256" key="2">
    <source>
        <dbReference type="SAM" id="MobiDB-lite"/>
    </source>
</evidence>
<dbReference type="GO" id="GO:0016567">
    <property type="term" value="P:protein ubiquitination"/>
    <property type="evidence" value="ECO:0007669"/>
    <property type="project" value="UniProtKB-UniPathway"/>
</dbReference>
<protein>
    <recommendedName>
        <fullName evidence="3">Retrovirus-related Pol polyprotein from transposon TNT 1-94-like beta-barrel domain-containing protein</fullName>
    </recommendedName>
</protein>
<gene>
    <name evidence="4" type="ORF">F3Y22_tig00110482pilonHSYRG00238</name>
</gene>
<dbReference type="InterPro" id="IPR039537">
    <property type="entry name" value="Retrotran_Ty1/copia-like"/>
</dbReference>
<name>A0A6A3AD75_HIBSY</name>
<dbReference type="Pfam" id="PF22936">
    <property type="entry name" value="Pol_BBD"/>
    <property type="match status" value="1"/>
</dbReference>
<keyword evidence="5" id="KW-1185">Reference proteome</keyword>
<dbReference type="EMBL" id="VEPZ02001007">
    <property type="protein sequence ID" value="KAE8702521.1"/>
    <property type="molecule type" value="Genomic_DNA"/>
</dbReference>
<feature type="compositionally biased region" description="Polar residues" evidence="2">
    <location>
        <begin position="77"/>
        <end position="101"/>
    </location>
</feature>
<feature type="domain" description="Retrovirus-related Pol polyprotein from transposon TNT 1-94-like beta-barrel" evidence="3">
    <location>
        <begin position="159"/>
        <end position="215"/>
    </location>
</feature>
<feature type="region of interest" description="Disordered" evidence="2">
    <location>
        <begin position="504"/>
        <end position="523"/>
    </location>
</feature>
<proteinExistence type="predicted"/>
<evidence type="ECO:0000259" key="3">
    <source>
        <dbReference type="Pfam" id="PF22936"/>
    </source>
</evidence>
<evidence type="ECO:0000313" key="5">
    <source>
        <dbReference type="Proteomes" id="UP000436088"/>
    </source>
</evidence>
<dbReference type="GO" id="GO:0006508">
    <property type="term" value="P:proteolysis"/>
    <property type="evidence" value="ECO:0007669"/>
    <property type="project" value="UniProtKB-KW"/>
</dbReference>
<dbReference type="Proteomes" id="UP000436088">
    <property type="component" value="Unassembled WGS sequence"/>
</dbReference>
<dbReference type="PANTHER" id="PTHR42648:SF28">
    <property type="entry name" value="TRANSPOSON-ENCODED PROTEIN WITH RIBONUCLEASE H-LIKE AND RETROVIRUS ZINC FINGER-LIKE DOMAINS"/>
    <property type="match status" value="1"/>
</dbReference>
<feature type="region of interest" description="Disordered" evidence="2">
    <location>
        <begin position="68"/>
        <end position="109"/>
    </location>
</feature>
<evidence type="ECO:0000256" key="1">
    <source>
        <dbReference type="ARBA" id="ARBA00022670"/>
    </source>
</evidence>
<dbReference type="Pfam" id="PF14223">
    <property type="entry name" value="Retrotran_gag_2"/>
    <property type="match status" value="1"/>
</dbReference>
<comment type="caution">
    <text evidence="4">The sequence shown here is derived from an EMBL/GenBank/DDBJ whole genome shotgun (WGS) entry which is preliminary data.</text>
</comment>
<reference evidence="4" key="1">
    <citation type="submission" date="2019-09" db="EMBL/GenBank/DDBJ databases">
        <title>Draft genome information of white flower Hibiscus syriacus.</title>
        <authorList>
            <person name="Kim Y.-M."/>
        </authorList>
    </citation>
    <scope>NUCLEOTIDE SEQUENCE [LARGE SCALE GENOMIC DNA]</scope>
    <source>
        <strain evidence="4">YM2019G1</strain>
    </source>
</reference>
<dbReference type="AlphaFoldDB" id="A0A6A3AD75"/>
<sequence length="1022" mass="115358">MEHLNTLNTLFSQLTSLRCTIREQERAELLLQSLSDSYDQLIINLTNSNVTSLVFDDVAAVVLQEENRRKNKEDRQVNLQQAEALTTMRGGSTKSNQSSSQKHCRSKSRSKKNLKYYNCGKNDHLKNDCWSLNKNFNPQGNTANTSDDGDDLCCEASTTVEGGSLYSCNDHALEIVGVGTIKLKMYDGTIKVVRDVRHVKGMKKNLLFYGLLDNNASKIETRKGIMKVFRGALVVLKGEKITTNLYMLKGETVLEAKASVASCLEKSFWAEAVNTTCYLVNRAPSTAIELKTPMEMWTSKPADYSNLHVFGSIVYVMYNSQEISKLDPKSRKCKFLGYADGIHVEKEFEQGDSSEAEPTHDEQEPESSEAQITRQSDRVRRRPNWHSDYVIEGNMACCLLIEDGEPSTFHEAINSSYASLWIMAMQEEIEALHKNNTWDLVQLPQGKKSIVGKPEAMRAQMSPNQMEVHLKPDGQQQYAKDERNWGDSYQGGTIHLRSSDACTSTLYGDSSTQKRRSNPRRESTIETHNEFLDEDHGPVVVDHHVWYINTVGLQPSVIDSIAVFKYMKGDVEWRMTTEAVANAMAVRSREARSERLCPRVVFTSAWDSGSLLELTPYGPRDGNHLRMDIRRQIHKERHPEDVPSGDRCSNAKDEKTLHKDTTMNEILARVSKIERIQEQLIRTQQEMIDEARKFQVESRGQMSKLMSMMITVIYGDKSSDDPITQENMKTSGENLNVSDAANVMIANDQEQMKTSSENLNVSGAANVMIATDQEPVRGCGNSSQLQKLSKIPEDATEIILGKAEVKGETSNMKVEPDSKKRGIEEVQVSVRKAKKNRKKEEDTYGSDSDLIFRLVQDLLAHGVIEVDAQQLKIKRQNEVDGVETSEVHAKESVEKEKNKIKESEICETEINDSTLETSLMLKKKIEVGSNKKKVKGEVVRDWPQKMSWENTTLKVFQVPISDLLSPLIKNQYLTPRPLRMKTSPSAYGYDPNSACDFHMGALGHPTDKCIPLMEEIENLVDK</sequence>
<dbReference type="UniPathway" id="UPA00143"/>
<evidence type="ECO:0000313" key="4">
    <source>
        <dbReference type="EMBL" id="KAE8702521.1"/>
    </source>
</evidence>
<accession>A0A6A3AD75</accession>
<keyword evidence="1" id="KW-0645">Protease</keyword>
<dbReference type="InterPro" id="IPR054722">
    <property type="entry name" value="PolX-like_BBD"/>
</dbReference>
<keyword evidence="1" id="KW-0378">Hydrolase</keyword>
<dbReference type="PANTHER" id="PTHR42648">
    <property type="entry name" value="TRANSPOSASE, PUTATIVE-RELATED"/>
    <property type="match status" value="1"/>
</dbReference>
<dbReference type="GO" id="GO:0008233">
    <property type="term" value="F:peptidase activity"/>
    <property type="evidence" value="ECO:0007669"/>
    <property type="project" value="UniProtKB-KW"/>
</dbReference>
<feature type="region of interest" description="Disordered" evidence="2">
    <location>
        <begin position="348"/>
        <end position="379"/>
    </location>
</feature>
<organism evidence="4 5">
    <name type="scientific">Hibiscus syriacus</name>
    <name type="common">Rose of Sharon</name>
    <dbReference type="NCBI Taxonomy" id="106335"/>
    <lineage>
        <taxon>Eukaryota</taxon>
        <taxon>Viridiplantae</taxon>
        <taxon>Streptophyta</taxon>
        <taxon>Embryophyta</taxon>
        <taxon>Tracheophyta</taxon>
        <taxon>Spermatophyta</taxon>
        <taxon>Magnoliopsida</taxon>
        <taxon>eudicotyledons</taxon>
        <taxon>Gunneridae</taxon>
        <taxon>Pentapetalae</taxon>
        <taxon>rosids</taxon>
        <taxon>malvids</taxon>
        <taxon>Malvales</taxon>
        <taxon>Malvaceae</taxon>
        <taxon>Malvoideae</taxon>
        <taxon>Hibiscus</taxon>
    </lineage>
</organism>